<proteinExistence type="predicted"/>
<feature type="non-terminal residue" evidence="1">
    <location>
        <position position="1"/>
    </location>
</feature>
<dbReference type="AlphaFoldDB" id="A0AA38GYI9"/>
<sequence length="78" mass="8296">DLVPWDGDDDMGMGVGCSNCHTTMSAAWVVVEGGVEEVDEMDVKVEVAPGGSGMGESTEVVGLCAELDHMRVERDQMH</sequence>
<feature type="non-terminal residue" evidence="1">
    <location>
        <position position="78"/>
    </location>
</feature>
<accession>A0AA38GYI9</accession>
<protein>
    <submittedName>
        <fullName evidence="1">Uncharacterized protein</fullName>
    </submittedName>
</protein>
<comment type="caution">
    <text evidence="1">The sequence shown here is derived from an EMBL/GenBank/DDBJ whole genome shotgun (WGS) entry which is preliminary data.</text>
</comment>
<organism evidence="1 2">
    <name type="scientific">Taxus chinensis</name>
    <name type="common">Chinese yew</name>
    <name type="synonym">Taxus wallichiana var. chinensis</name>
    <dbReference type="NCBI Taxonomy" id="29808"/>
    <lineage>
        <taxon>Eukaryota</taxon>
        <taxon>Viridiplantae</taxon>
        <taxon>Streptophyta</taxon>
        <taxon>Embryophyta</taxon>
        <taxon>Tracheophyta</taxon>
        <taxon>Spermatophyta</taxon>
        <taxon>Pinopsida</taxon>
        <taxon>Pinidae</taxon>
        <taxon>Conifers II</taxon>
        <taxon>Cupressales</taxon>
        <taxon>Taxaceae</taxon>
        <taxon>Taxus</taxon>
    </lineage>
</organism>
<reference evidence="1 2" key="1">
    <citation type="journal article" date="2021" name="Nat. Plants">
        <title>The Taxus genome provides insights into paclitaxel biosynthesis.</title>
        <authorList>
            <person name="Xiong X."/>
            <person name="Gou J."/>
            <person name="Liao Q."/>
            <person name="Li Y."/>
            <person name="Zhou Q."/>
            <person name="Bi G."/>
            <person name="Li C."/>
            <person name="Du R."/>
            <person name="Wang X."/>
            <person name="Sun T."/>
            <person name="Guo L."/>
            <person name="Liang H."/>
            <person name="Lu P."/>
            <person name="Wu Y."/>
            <person name="Zhang Z."/>
            <person name="Ro D.K."/>
            <person name="Shang Y."/>
            <person name="Huang S."/>
            <person name="Yan J."/>
        </authorList>
    </citation>
    <scope>NUCLEOTIDE SEQUENCE [LARGE SCALE GENOMIC DNA]</scope>
    <source>
        <strain evidence="1">Ta-2019</strain>
    </source>
</reference>
<gene>
    <name evidence="1" type="ORF">KI387_003977</name>
</gene>
<keyword evidence="2" id="KW-1185">Reference proteome</keyword>
<dbReference type="Proteomes" id="UP000824469">
    <property type="component" value="Unassembled WGS sequence"/>
</dbReference>
<evidence type="ECO:0000313" key="2">
    <source>
        <dbReference type="Proteomes" id="UP000824469"/>
    </source>
</evidence>
<dbReference type="EMBL" id="JAHRHJ020000001">
    <property type="protein sequence ID" value="KAH9331869.1"/>
    <property type="molecule type" value="Genomic_DNA"/>
</dbReference>
<evidence type="ECO:0000313" key="1">
    <source>
        <dbReference type="EMBL" id="KAH9331869.1"/>
    </source>
</evidence>
<name>A0AA38GYI9_TAXCH</name>